<dbReference type="Proteomes" id="UP000887576">
    <property type="component" value="Unplaced"/>
</dbReference>
<evidence type="ECO:0000313" key="2">
    <source>
        <dbReference type="WBParaSite" id="JU765_v2.g17327.t1"/>
    </source>
</evidence>
<accession>A0AC34QL71</accession>
<sequence>MLCLKKPLPIRAQFGCLFVAFMVSITYAANGYYGYYYRTLEHFHDSDDIVLPLFLRDDTNVVIIGLSGNLIVLHQNAQVLMINFFIKVDNFTGIILDLIWTTAIMFSVCSMPIVFYYRYRMLCLKKPLPIRAQFGCLFVAFMVSITYAANGYYGYYYRTLEHFHDSDDIVLPLFLRDDTNVVIIGLSGNGDYKWECLKFEI</sequence>
<dbReference type="WBParaSite" id="JU765_v2.g17327.t1">
    <property type="protein sequence ID" value="JU765_v2.g17327.t1"/>
    <property type="gene ID" value="JU765_v2.g17327"/>
</dbReference>
<name>A0AC34QL71_9BILA</name>
<proteinExistence type="predicted"/>
<organism evidence="1 2">
    <name type="scientific">Panagrolaimus sp. JU765</name>
    <dbReference type="NCBI Taxonomy" id="591449"/>
    <lineage>
        <taxon>Eukaryota</taxon>
        <taxon>Metazoa</taxon>
        <taxon>Ecdysozoa</taxon>
        <taxon>Nematoda</taxon>
        <taxon>Chromadorea</taxon>
        <taxon>Rhabditida</taxon>
        <taxon>Tylenchina</taxon>
        <taxon>Panagrolaimomorpha</taxon>
        <taxon>Panagrolaimoidea</taxon>
        <taxon>Panagrolaimidae</taxon>
        <taxon>Panagrolaimus</taxon>
    </lineage>
</organism>
<reference evidence="2" key="1">
    <citation type="submission" date="2022-11" db="UniProtKB">
        <authorList>
            <consortium name="WormBaseParasite"/>
        </authorList>
    </citation>
    <scope>IDENTIFICATION</scope>
</reference>
<protein>
    <submittedName>
        <fullName evidence="2">Uncharacterized protein</fullName>
    </submittedName>
</protein>
<evidence type="ECO:0000313" key="1">
    <source>
        <dbReference type="Proteomes" id="UP000887576"/>
    </source>
</evidence>